<gene>
    <name evidence="4" type="ORF">Rsub_05975</name>
</gene>
<feature type="domain" description="Alpha/beta hydrolase fold-3" evidence="3">
    <location>
        <begin position="126"/>
        <end position="325"/>
    </location>
</feature>
<comment type="caution">
    <text evidence="4">The sequence shown here is derived from an EMBL/GenBank/DDBJ whole genome shotgun (WGS) entry which is preliminary data.</text>
</comment>
<dbReference type="AlphaFoldDB" id="A0A2V0P5V1"/>
<dbReference type="Gene3D" id="3.40.50.1820">
    <property type="entry name" value="alpha/beta hydrolase"/>
    <property type="match status" value="1"/>
</dbReference>
<reference evidence="4 5" key="1">
    <citation type="journal article" date="2018" name="Sci. Rep.">
        <title>Raphidocelis subcapitata (=Pseudokirchneriella subcapitata) provides an insight into genome evolution and environmental adaptations in the Sphaeropleales.</title>
        <authorList>
            <person name="Suzuki S."/>
            <person name="Yamaguchi H."/>
            <person name="Nakajima N."/>
            <person name="Kawachi M."/>
        </authorList>
    </citation>
    <scope>NUCLEOTIDE SEQUENCE [LARGE SCALE GENOMIC DNA]</scope>
    <source>
        <strain evidence="4 5">NIES-35</strain>
    </source>
</reference>
<evidence type="ECO:0000313" key="4">
    <source>
        <dbReference type="EMBL" id="GBF93243.1"/>
    </source>
</evidence>
<keyword evidence="2" id="KW-0472">Membrane</keyword>
<dbReference type="PANTHER" id="PTHR48081:SF8">
    <property type="entry name" value="ALPHA_BETA HYDROLASE FOLD-3 DOMAIN-CONTAINING PROTEIN-RELATED"/>
    <property type="match status" value="1"/>
</dbReference>
<dbReference type="STRING" id="307507.A0A2V0P5V1"/>
<name>A0A2V0P5V1_9CHLO</name>
<dbReference type="EMBL" id="BDRX01000039">
    <property type="protein sequence ID" value="GBF93243.1"/>
    <property type="molecule type" value="Genomic_DNA"/>
</dbReference>
<protein>
    <recommendedName>
        <fullName evidence="3">Alpha/beta hydrolase fold-3 domain-containing protein</fullName>
    </recommendedName>
</protein>
<dbReference type="Proteomes" id="UP000247498">
    <property type="component" value="Unassembled WGS sequence"/>
</dbReference>
<dbReference type="InterPro" id="IPR029058">
    <property type="entry name" value="AB_hydrolase_fold"/>
</dbReference>
<evidence type="ECO:0000256" key="1">
    <source>
        <dbReference type="ARBA" id="ARBA00022801"/>
    </source>
</evidence>
<dbReference type="InterPro" id="IPR050300">
    <property type="entry name" value="GDXG_lipolytic_enzyme"/>
</dbReference>
<sequence length="380" mass="40821">MPFNLPIRPDLQRVQRRTFTQKVAVGTPILSITAVYALGVVLRRALGRPHPLGWTLHEELLITLMRTLLTRGDIGVWRAFFRNVSSRKRVPPQVEVTPVARPGSRSLWFELRAPLRPIAPRASLTLLFAHGGAFVAGSARQYQLTYSVWLRQLAARGIDCRILSAHYPLAPEHKFPAGRDFVADEMQWLLDPAASGVTGPVAVGGDSAGANLVFSALAWLRDNGRLPSPPAACLLVSPAVDMSASCVFSRTDPEAAAAGAHDYLPRGKIGGALPHLYAERLEDPYVSVALLDDFGGLASDLLVTAGGAELMASDIRAFAKRLRAAAPGRGAVTGAGGGGWSASYLEEPGRVHSWPMLMLPHLLDKAAPIFDFLERAAGPV</sequence>
<dbReference type="OrthoDB" id="531619at2759"/>
<dbReference type="FunCoup" id="A0A2V0P5V1">
    <property type="interactions" value="266"/>
</dbReference>
<dbReference type="InParanoid" id="A0A2V0P5V1"/>
<evidence type="ECO:0000256" key="2">
    <source>
        <dbReference type="SAM" id="Phobius"/>
    </source>
</evidence>
<keyword evidence="2" id="KW-0812">Transmembrane</keyword>
<keyword evidence="5" id="KW-1185">Reference proteome</keyword>
<dbReference type="GO" id="GO:0016787">
    <property type="term" value="F:hydrolase activity"/>
    <property type="evidence" value="ECO:0007669"/>
    <property type="project" value="UniProtKB-KW"/>
</dbReference>
<dbReference type="PANTHER" id="PTHR48081">
    <property type="entry name" value="AB HYDROLASE SUPERFAMILY PROTEIN C4A8.06C"/>
    <property type="match status" value="1"/>
</dbReference>
<dbReference type="SUPFAM" id="SSF53474">
    <property type="entry name" value="alpha/beta-Hydrolases"/>
    <property type="match status" value="1"/>
</dbReference>
<evidence type="ECO:0000313" key="5">
    <source>
        <dbReference type="Proteomes" id="UP000247498"/>
    </source>
</evidence>
<evidence type="ECO:0000259" key="3">
    <source>
        <dbReference type="Pfam" id="PF07859"/>
    </source>
</evidence>
<keyword evidence="1" id="KW-0378">Hydrolase</keyword>
<dbReference type="Pfam" id="PF07859">
    <property type="entry name" value="Abhydrolase_3"/>
    <property type="match status" value="1"/>
</dbReference>
<dbReference type="InterPro" id="IPR013094">
    <property type="entry name" value="AB_hydrolase_3"/>
</dbReference>
<proteinExistence type="predicted"/>
<organism evidence="4 5">
    <name type="scientific">Raphidocelis subcapitata</name>
    <dbReference type="NCBI Taxonomy" id="307507"/>
    <lineage>
        <taxon>Eukaryota</taxon>
        <taxon>Viridiplantae</taxon>
        <taxon>Chlorophyta</taxon>
        <taxon>core chlorophytes</taxon>
        <taxon>Chlorophyceae</taxon>
        <taxon>CS clade</taxon>
        <taxon>Sphaeropleales</taxon>
        <taxon>Selenastraceae</taxon>
        <taxon>Raphidocelis</taxon>
    </lineage>
</organism>
<keyword evidence="2" id="KW-1133">Transmembrane helix</keyword>
<accession>A0A2V0P5V1</accession>
<feature type="transmembrane region" description="Helical" evidence="2">
    <location>
        <begin position="23"/>
        <end position="42"/>
    </location>
</feature>